<gene>
    <name evidence="2" type="ORF">SAMN05216234_10253</name>
</gene>
<protein>
    <submittedName>
        <fullName evidence="2">AMIN domain-containing protein</fullName>
    </submittedName>
</protein>
<name>A0A1I5L5T5_9BACT</name>
<feature type="domain" description="AMIN" evidence="1">
    <location>
        <begin position="124"/>
        <end position="205"/>
    </location>
</feature>
<dbReference type="OrthoDB" id="5340273at2"/>
<dbReference type="RefSeq" id="WP_092910089.1">
    <property type="nucleotide sequence ID" value="NZ_FOXB01000002.1"/>
</dbReference>
<reference evidence="2 3" key="1">
    <citation type="submission" date="2016-10" db="EMBL/GenBank/DDBJ databases">
        <authorList>
            <person name="de Groot N.N."/>
        </authorList>
    </citation>
    <scope>NUCLEOTIDE SEQUENCE [LARGE SCALE GENOMIC DNA]</scope>
    <source>
        <strain evidence="2 3">EP1-55-1</strain>
    </source>
</reference>
<proteinExistence type="predicted"/>
<keyword evidence="3" id="KW-1185">Reference proteome</keyword>
<accession>A0A1I5L5T5</accession>
<dbReference type="Pfam" id="PF11741">
    <property type="entry name" value="AMIN"/>
    <property type="match status" value="1"/>
</dbReference>
<dbReference type="AlphaFoldDB" id="A0A1I5L5T5"/>
<dbReference type="Proteomes" id="UP000199227">
    <property type="component" value="Unassembled WGS sequence"/>
</dbReference>
<evidence type="ECO:0000259" key="1">
    <source>
        <dbReference type="Pfam" id="PF11741"/>
    </source>
</evidence>
<evidence type="ECO:0000313" key="3">
    <source>
        <dbReference type="Proteomes" id="UP000199227"/>
    </source>
</evidence>
<organism evidence="2 3">
    <name type="scientific">Hydrogenimonas thermophila</name>
    <dbReference type="NCBI Taxonomy" id="223786"/>
    <lineage>
        <taxon>Bacteria</taxon>
        <taxon>Pseudomonadati</taxon>
        <taxon>Campylobacterota</taxon>
        <taxon>Epsilonproteobacteria</taxon>
        <taxon>Campylobacterales</taxon>
        <taxon>Hydrogenimonadaceae</taxon>
        <taxon>Hydrogenimonas</taxon>
    </lineage>
</organism>
<dbReference type="EMBL" id="FOXB01000002">
    <property type="protein sequence ID" value="SFO92615.1"/>
    <property type="molecule type" value="Genomic_DNA"/>
</dbReference>
<dbReference type="InterPro" id="IPR021731">
    <property type="entry name" value="AMIN_dom"/>
</dbReference>
<dbReference type="STRING" id="223786.SAMN05216234_10253"/>
<sequence>MRFLTILIALYSLTLARQNPFKPVIDETVLPVTANKIEKVPDFKELRINLPSDARVLKSVTIFYQSIDGSVKKESLKVDKSIDWHKPIIVTQGKLKPTYKSSKKRISKSIYKPLPFISFQLIQKNRIKIITKDKKIRSFHLAAPFKVVFDFKRDASFLTKKVPLNKPPFLRLDIGNHDGYYRVVITLDSSYKYKILRVDDGYIVDVL</sequence>
<evidence type="ECO:0000313" key="2">
    <source>
        <dbReference type="EMBL" id="SFO92615.1"/>
    </source>
</evidence>